<dbReference type="Pfam" id="PF24716">
    <property type="entry name" value="WapI"/>
    <property type="match status" value="1"/>
</dbReference>
<reference evidence="2" key="2">
    <citation type="journal article" date="2022" name="Microbiol. Resour. Announc.">
        <title>Genome Sequence of Cupriavidus campinensis Strain G5, a Member of a Bacterial Consortium Capable of Polyethylene Degradation.</title>
        <authorList>
            <person name="Schneider B."/>
            <person name="Pfeiffer F."/>
            <person name="Dyall-Smith M."/>
            <person name="Kunte H.J."/>
        </authorList>
    </citation>
    <scope>NUCLEOTIDE SEQUENCE</scope>
    <source>
        <strain evidence="2">G5</strain>
    </source>
</reference>
<dbReference type="KEGG" id="ccam:M5D45_01190"/>
<protein>
    <submittedName>
        <fullName evidence="2">Uncharacterized protein</fullName>
    </submittedName>
</protein>
<dbReference type="RefSeq" id="WP_144199060.1">
    <property type="nucleotide sequence ID" value="NZ_CAJPVH010000010.1"/>
</dbReference>
<dbReference type="EMBL" id="VCIZ01000009">
    <property type="protein sequence ID" value="TSP11643.1"/>
    <property type="molecule type" value="Genomic_DNA"/>
</dbReference>
<sequence>MLTLDTDDFKLQIRPVSARREEPGGPYLEWIDVRIDLTAPGIRAEGAWSVMPGELRQFQQQLETMQTQLQVGQTAELAGVEAGFSLILRTLDQGQIIGDWRFQPAPPVGAWITGQCGLDQSFLGELLRGIDALLSFSG</sequence>
<dbReference type="Proteomes" id="UP000318943">
    <property type="component" value="Unassembled WGS sequence"/>
</dbReference>
<organism evidence="2 4">
    <name type="scientific">Cupriavidus campinensis</name>
    <dbReference type="NCBI Taxonomy" id="151783"/>
    <lineage>
        <taxon>Bacteria</taxon>
        <taxon>Pseudomonadati</taxon>
        <taxon>Pseudomonadota</taxon>
        <taxon>Betaproteobacteria</taxon>
        <taxon>Burkholderiales</taxon>
        <taxon>Burkholderiaceae</taxon>
        <taxon>Cupriavidus</taxon>
    </lineage>
</organism>
<reference evidence="1 3" key="1">
    <citation type="submission" date="2019-05" db="EMBL/GenBank/DDBJ databases">
        <title>Whole genome sequence analysis of Cupriavidus campinensis S14E4C strain.</title>
        <authorList>
            <person name="Abbaszade G."/>
            <person name="Szabo A."/>
            <person name="Toumi M."/>
            <person name="Toth E."/>
        </authorList>
    </citation>
    <scope>NUCLEOTIDE SEQUENCE [LARGE SCALE GENOMIC DNA]</scope>
    <source>
        <strain evidence="1 3">S14E4C</strain>
    </source>
</reference>
<gene>
    <name evidence="1" type="ORF">FGG12_16255</name>
    <name evidence="2" type="ORF">M5D45_01190</name>
</gene>
<evidence type="ECO:0000313" key="4">
    <source>
        <dbReference type="Proteomes" id="UP001056132"/>
    </source>
</evidence>
<dbReference type="InterPro" id="IPR056510">
    <property type="entry name" value="WapI"/>
</dbReference>
<evidence type="ECO:0000313" key="1">
    <source>
        <dbReference type="EMBL" id="TSP11643.1"/>
    </source>
</evidence>
<keyword evidence="3" id="KW-1185">Reference proteome</keyword>
<dbReference type="EMBL" id="CP097330">
    <property type="protein sequence ID" value="URF04505.1"/>
    <property type="molecule type" value="Genomic_DNA"/>
</dbReference>
<evidence type="ECO:0000313" key="2">
    <source>
        <dbReference type="EMBL" id="URF04505.1"/>
    </source>
</evidence>
<dbReference type="AlphaFoldDB" id="A0AAE9I165"/>
<name>A0AAE9I165_9BURK</name>
<accession>A0AAE9I165</accession>
<dbReference type="Proteomes" id="UP001056132">
    <property type="component" value="Chromosome 1"/>
</dbReference>
<proteinExistence type="predicted"/>
<reference evidence="2" key="3">
    <citation type="submission" date="2022-05" db="EMBL/GenBank/DDBJ databases">
        <authorList>
            <person name="Kunte H.-J."/>
        </authorList>
    </citation>
    <scope>NUCLEOTIDE SEQUENCE</scope>
    <source>
        <strain evidence="2">G5</strain>
    </source>
</reference>
<evidence type="ECO:0000313" key="3">
    <source>
        <dbReference type="Proteomes" id="UP000318943"/>
    </source>
</evidence>